<keyword evidence="9" id="KW-0833">Ubl conjugation pathway</keyword>
<dbReference type="SUPFAM" id="SSF57850">
    <property type="entry name" value="RING/U-box"/>
    <property type="match status" value="1"/>
</dbReference>
<feature type="transmembrane region" description="Helical" evidence="13">
    <location>
        <begin position="217"/>
        <end position="238"/>
    </location>
</feature>
<keyword evidence="6 13" id="KW-0812">Transmembrane</keyword>
<comment type="subcellular location">
    <subcellularLocation>
        <location evidence="2">Membrane</location>
        <topology evidence="2">Multi-pass membrane protein</topology>
    </subcellularLocation>
</comment>
<evidence type="ECO:0000313" key="16">
    <source>
        <dbReference type="Proteomes" id="UP000489600"/>
    </source>
</evidence>
<feature type="transmembrane region" description="Helical" evidence="13">
    <location>
        <begin position="152"/>
        <end position="173"/>
    </location>
</feature>
<dbReference type="EMBL" id="CABITT030000007">
    <property type="protein sequence ID" value="VVB10430.1"/>
    <property type="molecule type" value="Genomic_DNA"/>
</dbReference>
<feature type="transmembrane region" description="Helical" evidence="13">
    <location>
        <begin position="348"/>
        <end position="367"/>
    </location>
</feature>
<feature type="domain" description="RING-CH-type" evidence="14">
    <location>
        <begin position="17"/>
        <end position="78"/>
    </location>
</feature>
<keyword evidence="16" id="KW-1185">Reference proteome</keyword>
<evidence type="ECO:0000256" key="7">
    <source>
        <dbReference type="ARBA" id="ARBA00022723"/>
    </source>
</evidence>
<sequence length="488" mass="54935">MDSAIATEQRSRYVEDDEAEEEDICRICRNPGDANNPLRYPCACNGSIKFVHQDCLFQWLHHSDTLHCEVCKHPFSFFTVYADNAPTRLPLQEFVSGIAMKSCSLLHFFMRLSFVLSVWLLTVPFVTFWIWRLAFLRSFGEAQSLFLSHISTTVILVDCFLGFLLSASIVFIFRVPNPLRDLFRHLQEGIPFDELVGMHGPLFHLVENAFTVLASNVMFLGVVIFVPFTLGRVILYHVSWLFAAARRSALTTASMPFTDTELSLENITLKNALTSISNLTDEGQENGLLGQFTEMMKVYGSELTGANNALSVAADILKGSAAGSSKLYDVTTLTFGQFLAAMRLGSRVAFFVIFMLGVWPLMCGWLLDFSTVRMFGKTMYHRVQFLSVSPLASSLVHWVVGIMYMLQISMFVSLLRGVLRPGVLYFLRDPADPNYNPFRDLIDDPVHKHARRFLLSVAVYGSSIVMLVFLPVRLVIGMAPSVFPLQSF</sequence>
<feature type="transmembrane region" description="Helical" evidence="13">
    <location>
        <begin position="453"/>
        <end position="476"/>
    </location>
</feature>
<feature type="transmembrane region" description="Helical" evidence="13">
    <location>
        <begin position="108"/>
        <end position="131"/>
    </location>
</feature>
<dbReference type="InterPro" id="IPR011016">
    <property type="entry name" value="Znf_RING-CH"/>
</dbReference>
<dbReference type="Proteomes" id="UP000489600">
    <property type="component" value="Unassembled WGS sequence"/>
</dbReference>
<comment type="caution">
    <text evidence="15">The sequence shown here is derived from an EMBL/GenBank/DDBJ whole genome shotgun (WGS) entry which is preliminary data.</text>
</comment>
<gene>
    <name evidence="15" type="ORF">ANE_LOCUS20874</name>
</gene>
<evidence type="ECO:0000256" key="12">
    <source>
        <dbReference type="ARBA" id="ARBA00023136"/>
    </source>
</evidence>
<dbReference type="PROSITE" id="PS51292">
    <property type="entry name" value="ZF_RING_CH"/>
    <property type="match status" value="1"/>
</dbReference>
<keyword evidence="10" id="KW-0862">Zinc</keyword>
<evidence type="ECO:0000256" key="8">
    <source>
        <dbReference type="ARBA" id="ARBA00022771"/>
    </source>
</evidence>
<dbReference type="InterPro" id="IPR013083">
    <property type="entry name" value="Znf_RING/FYVE/PHD"/>
</dbReference>
<evidence type="ECO:0000256" key="11">
    <source>
        <dbReference type="ARBA" id="ARBA00022989"/>
    </source>
</evidence>
<keyword evidence="7" id="KW-0479">Metal-binding</keyword>
<reference evidence="15" key="1">
    <citation type="submission" date="2019-07" db="EMBL/GenBank/DDBJ databases">
        <authorList>
            <person name="Dittberner H."/>
        </authorList>
    </citation>
    <scope>NUCLEOTIDE SEQUENCE [LARGE SCALE GENOMIC DNA]</scope>
</reference>
<dbReference type="PANTHER" id="PTHR13145:SF0">
    <property type="entry name" value="E3 UBIQUITIN-PROTEIN LIGASE MARCHF6"/>
    <property type="match status" value="1"/>
</dbReference>
<accession>A0A565CA32</accession>
<dbReference type="AlphaFoldDB" id="A0A565CA32"/>
<evidence type="ECO:0000256" key="5">
    <source>
        <dbReference type="ARBA" id="ARBA00022679"/>
    </source>
</evidence>
<keyword evidence="5" id="KW-0808">Transferase</keyword>
<dbReference type="Gene3D" id="3.30.40.10">
    <property type="entry name" value="Zinc/RING finger domain, C3HC4 (zinc finger)"/>
    <property type="match status" value="1"/>
</dbReference>
<comment type="pathway">
    <text evidence="3">Protein modification; protein ubiquitination.</text>
</comment>
<protein>
    <recommendedName>
        <fullName evidence="4">RING-type E3 ubiquitin transferase</fullName>
        <ecNumber evidence="4">2.3.2.27</ecNumber>
    </recommendedName>
</protein>
<dbReference type="Pfam" id="PF12906">
    <property type="entry name" value="RINGv"/>
    <property type="match status" value="1"/>
</dbReference>
<dbReference type="GO" id="GO:0008270">
    <property type="term" value="F:zinc ion binding"/>
    <property type="evidence" value="ECO:0007669"/>
    <property type="project" value="UniProtKB-KW"/>
</dbReference>
<evidence type="ECO:0000256" key="2">
    <source>
        <dbReference type="ARBA" id="ARBA00004141"/>
    </source>
</evidence>
<keyword evidence="12 13" id="KW-0472">Membrane</keyword>
<evidence type="ECO:0000256" key="10">
    <source>
        <dbReference type="ARBA" id="ARBA00022833"/>
    </source>
</evidence>
<dbReference type="SMART" id="SM00744">
    <property type="entry name" value="RINGv"/>
    <property type="match status" value="1"/>
</dbReference>
<evidence type="ECO:0000256" key="9">
    <source>
        <dbReference type="ARBA" id="ARBA00022786"/>
    </source>
</evidence>
<dbReference type="PANTHER" id="PTHR13145">
    <property type="entry name" value="SSM4 PROTEIN"/>
    <property type="match status" value="1"/>
</dbReference>
<dbReference type="FunFam" id="3.30.40.10:FF:000288">
    <property type="entry name" value="Probable E3 ubiquitin ligase SUD1"/>
    <property type="match status" value="1"/>
</dbReference>
<organism evidence="15 16">
    <name type="scientific">Arabis nemorensis</name>
    <dbReference type="NCBI Taxonomy" id="586526"/>
    <lineage>
        <taxon>Eukaryota</taxon>
        <taxon>Viridiplantae</taxon>
        <taxon>Streptophyta</taxon>
        <taxon>Embryophyta</taxon>
        <taxon>Tracheophyta</taxon>
        <taxon>Spermatophyta</taxon>
        <taxon>Magnoliopsida</taxon>
        <taxon>eudicotyledons</taxon>
        <taxon>Gunneridae</taxon>
        <taxon>Pentapetalae</taxon>
        <taxon>rosids</taxon>
        <taxon>malvids</taxon>
        <taxon>Brassicales</taxon>
        <taxon>Brassicaceae</taxon>
        <taxon>Arabideae</taxon>
        <taxon>Arabis</taxon>
    </lineage>
</organism>
<evidence type="ECO:0000256" key="13">
    <source>
        <dbReference type="SAM" id="Phobius"/>
    </source>
</evidence>
<dbReference type="GO" id="GO:0005789">
    <property type="term" value="C:endoplasmic reticulum membrane"/>
    <property type="evidence" value="ECO:0007669"/>
    <property type="project" value="TreeGrafter"/>
</dbReference>
<evidence type="ECO:0000256" key="4">
    <source>
        <dbReference type="ARBA" id="ARBA00012483"/>
    </source>
</evidence>
<dbReference type="CDD" id="cd16702">
    <property type="entry name" value="RING_CH-C4HC3_MARCH6"/>
    <property type="match status" value="1"/>
</dbReference>
<evidence type="ECO:0000256" key="6">
    <source>
        <dbReference type="ARBA" id="ARBA00022692"/>
    </source>
</evidence>
<comment type="catalytic activity">
    <reaction evidence="1">
        <text>S-ubiquitinyl-[E2 ubiquitin-conjugating enzyme]-L-cysteine + [acceptor protein]-L-lysine = [E2 ubiquitin-conjugating enzyme]-L-cysteine + N(6)-ubiquitinyl-[acceptor protein]-L-lysine.</text>
        <dbReference type="EC" id="2.3.2.27"/>
    </reaction>
</comment>
<dbReference type="GO" id="GO:0061630">
    <property type="term" value="F:ubiquitin protein ligase activity"/>
    <property type="evidence" value="ECO:0007669"/>
    <property type="project" value="UniProtKB-EC"/>
</dbReference>
<dbReference type="OrthoDB" id="1108038at2759"/>
<evidence type="ECO:0000313" key="15">
    <source>
        <dbReference type="EMBL" id="VVB10430.1"/>
    </source>
</evidence>
<dbReference type="GO" id="GO:0036503">
    <property type="term" value="P:ERAD pathway"/>
    <property type="evidence" value="ECO:0007669"/>
    <property type="project" value="TreeGrafter"/>
</dbReference>
<evidence type="ECO:0000256" key="1">
    <source>
        <dbReference type="ARBA" id="ARBA00000900"/>
    </source>
</evidence>
<evidence type="ECO:0000259" key="14">
    <source>
        <dbReference type="PROSITE" id="PS51292"/>
    </source>
</evidence>
<keyword evidence="11 13" id="KW-1133">Transmembrane helix</keyword>
<evidence type="ECO:0000256" key="3">
    <source>
        <dbReference type="ARBA" id="ARBA00004906"/>
    </source>
</evidence>
<proteinExistence type="predicted"/>
<name>A0A565CA32_9BRAS</name>
<dbReference type="EC" id="2.3.2.27" evidence="4"/>
<keyword evidence="8" id="KW-0863">Zinc-finger</keyword>